<name>A0A1V3WPP6_MYCKA</name>
<evidence type="ECO:0000313" key="2">
    <source>
        <dbReference type="Proteomes" id="UP000189229"/>
    </source>
</evidence>
<reference evidence="1 2" key="1">
    <citation type="submission" date="2017-02" db="EMBL/GenBank/DDBJ databases">
        <title>Complete genome sequences of Mycobacterium kansasii strains isolated from rhesus macaques.</title>
        <authorList>
            <person name="Panda A."/>
            <person name="Nagaraj S."/>
            <person name="Zhao X."/>
            <person name="Tettelin H."/>
            <person name="Detolla L.J."/>
        </authorList>
    </citation>
    <scope>NUCLEOTIDE SEQUENCE [LARGE SCALE GENOMIC DNA]</scope>
    <source>
        <strain evidence="1 2">11-3813</strain>
    </source>
</reference>
<dbReference type="Proteomes" id="UP000189229">
    <property type="component" value="Unassembled WGS sequence"/>
</dbReference>
<comment type="caution">
    <text evidence="1">The sequence shown here is derived from an EMBL/GenBank/DDBJ whole genome shotgun (WGS) entry which is preliminary data.</text>
</comment>
<protein>
    <submittedName>
        <fullName evidence="1">TIGR04255 family protein</fullName>
    </submittedName>
</protein>
<gene>
    <name evidence="1" type="ORF">BZL30_7116</name>
</gene>
<dbReference type="EMBL" id="MVBM01000007">
    <property type="protein sequence ID" value="OOK68935.1"/>
    <property type="molecule type" value="Genomic_DNA"/>
</dbReference>
<dbReference type="AlphaFoldDB" id="A0A1V3WPP6"/>
<sequence>MYPNREVFPKAPLALVTTEIRFTDSPRLRQQETLDAVAIALEDRFPLNTPQTSVTFNVGSLGPGVLPQVEQERRVVLTNTTRTESVTITPSSFICETTAYREFDDFRVGVTAVCEALIDANVRPALVRVGLRYIDEVRVPEPITDVRAWAKWIDDGIIRPLTIGPDDVAVRNVQGLVTFDLGDGKGLNFQYAALNQTPVVQPQFLNRGNLSLARSLSWTSMDFATLVSKTWFDWTRMKSLTSSRLSMTQRAPCFSVQLRRMPETYFEEGPHDGSCNDALDPYRYKRGRRYQRLSNSANWNSRAINRSRRPPDANRLGR</sequence>
<proteinExistence type="predicted"/>
<dbReference type="InterPro" id="IPR026349">
    <property type="entry name" value="CHP04255"/>
</dbReference>
<evidence type="ECO:0000313" key="1">
    <source>
        <dbReference type="EMBL" id="OOK68935.1"/>
    </source>
</evidence>
<dbReference type="NCBIfam" id="TIGR04255">
    <property type="entry name" value="sporadTIGR04255"/>
    <property type="match status" value="1"/>
</dbReference>
<organism evidence="1 2">
    <name type="scientific">Mycobacterium kansasii</name>
    <dbReference type="NCBI Taxonomy" id="1768"/>
    <lineage>
        <taxon>Bacteria</taxon>
        <taxon>Bacillati</taxon>
        <taxon>Actinomycetota</taxon>
        <taxon>Actinomycetes</taxon>
        <taxon>Mycobacteriales</taxon>
        <taxon>Mycobacteriaceae</taxon>
        <taxon>Mycobacterium</taxon>
    </lineage>
</organism>
<accession>A0A1V3WPP6</accession>